<dbReference type="SUPFAM" id="SSF55846">
    <property type="entry name" value="N-acetylmuramoyl-L-alanine amidase-like"/>
    <property type="match status" value="1"/>
</dbReference>
<dbReference type="Pfam" id="PF08310">
    <property type="entry name" value="LGFP"/>
    <property type="match status" value="1"/>
</dbReference>
<gene>
    <name evidence="6" type="ORF">WDS16_21375</name>
</gene>
<feature type="chain" id="PRO_5047511303" evidence="3">
    <location>
        <begin position="27"/>
        <end position="711"/>
    </location>
</feature>
<feature type="region of interest" description="Disordered" evidence="2">
    <location>
        <begin position="514"/>
        <end position="554"/>
    </location>
</feature>
<dbReference type="SMART" id="SM00701">
    <property type="entry name" value="PGRP"/>
    <property type="match status" value="1"/>
</dbReference>
<evidence type="ECO:0000313" key="7">
    <source>
        <dbReference type="Proteomes" id="UP001432000"/>
    </source>
</evidence>
<dbReference type="CDD" id="cd06583">
    <property type="entry name" value="PGRP"/>
    <property type="match status" value="1"/>
</dbReference>
<dbReference type="EMBL" id="CP147846">
    <property type="protein sequence ID" value="WXG67747.1"/>
    <property type="molecule type" value="Genomic_DNA"/>
</dbReference>
<dbReference type="Gene3D" id="3.40.80.10">
    <property type="entry name" value="Peptidoglycan recognition protein-like"/>
    <property type="match status" value="1"/>
</dbReference>
<dbReference type="Proteomes" id="UP001432000">
    <property type="component" value="Chromosome"/>
</dbReference>
<reference evidence="6 7" key="1">
    <citation type="submission" date="2024-03" db="EMBL/GenBank/DDBJ databases">
        <title>Natural products discovery in diverse microorganisms through a two-stage MS feature dereplication strategy.</title>
        <authorList>
            <person name="Zhang R."/>
        </authorList>
    </citation>
    <scope>NUCLEOTIDE SEQUENCE [LARGE SCALE GENOMIC DNA]</scope>
    <source>
        <strain evidence="6 7">18930</strain>
    </source>
</reference>
<dbReference type="GO" id="GO:0008745">
    <property type="term" value="F:N-acetylmuramoyl-L-alanine amidase activity"/>
    <property type="evidence" value="ECO:0007669"/>
    <property type="project" value="UniProtKB-EC"/>
</dbReference>
<dbReference type="InterPro" id="IPR015510">
    <property type="entry name" value="PGRP"/>
</dbReference>
<keyword evidence="6" id="KW-0378">Hydrolase</keyword>
<proteinExistence type="inferred from homology"/>
<accession>A0ABZ2PIE0</accession>
<dbReference type="InterPro" id="IPR002502">
    <property type="entry name" value="Amidase_domain"/>
</dbReference>
<dbReference type="InterPro" id="IPR006619">
    <property type="entry name" value="PGRP_domain_met/bac"/>
</dbReference>
<dbReference type="PANTHER" id="PTHR11022:SF41">
    <property type="entry name" value="PEPTIDOGLYCAN-RECOGNITION PROTEIN LC-RELATED"/>
    <property type="match status" value="1"/>
</dbReference>
<dbReference type="EC" id="3.5.1.28" evidence="6"/>
<feature type="domain" description="Peptidoglycan recognition protein family" evidence="5">
    <location>
        <begin position="318"/>
        <end position="466"/>
    </location>
</feature>
<dbReference type="PANTHER" id="PTHR11022">
    <property type="entry name" value="PEPTIDOGLYCAN RECOGNITION PROTEIN"/>
    <property type="match status" value="1"/>
</dbReference>
<dbReference type="InterPro" id="IPR013207">
    <property type="entry name" value="LGFP"/>
</dbReference>
<organism evidence="6 7">
    <name type="scientific">Rhodococcus sovatensis</name>
    <dbReference type="NCBI Taxonomy" id="1805840"/>
    <lineage>
        <taxon>Bacteria</taxon>
        <taxon>Bacillati</taxon>
        <taxon>Actinomycetota</taxon>
        <taxon>Actinomycetes</taxon>
        <taxon>Mycobacteriales</taxon>
        <taxon>Nocardiaceae</taxon>
        <taxon>Rhodococcus</taxon>
    </lineage>
</organism>
<keyword evidence="7" id="KW-1185">Reference proteome</keyword>
<evidence type="ECO:0000259" key="4">
    <source>
        <dbReference type="SMART" id="SM00644"/>
    </source>
</evidence>
<feature type="domain" description="N-acetylmuramoyl-L-alanine amidase" evidence="4">
    <location>
        <begin position="331"/>
        <end position="495"/>
    </location>
</feature>
<dbReference type="RefSeq" id="WP_338887498.1">
    <property type="nucleotide sequence ID" value="NZ_CP147846.1"/>
</dbReference>
<keyword evidence="3" id="KW-0732">Signal</keyword>
<evidence type="ECO:0000256" key="1">
    <source>
        <dbReference type="ARBA" id="ARBA00007553"/>
    </source>
</evidence>
<evidence type="ECO:0000259" key="5">
    <source>
        <dbReference type="SMART" id="SM00701"/>
    </source>
</evidence>
<sequence>MHRRTKPSIVLGAVALLAVASPVAVYSISGDSASTDVRTANETTPVTVPTKIVETALSAAPDIVIPLQELTGLPLPDLRLSDLKYLPLPENITIPPFEIPEIPGITVPSPTSPSAQAPVPGLERTDVAAPVVPPAGDDPGAPLGAVVKELKQDEPFSMVALTSTALDGAVAQVRRQLDDGSWGPWIATEPIDTGANDAAPTAEKQGTEPIFVGATKAVQLLLTPRTVAAPAPEVAAAPEAAPAPAPEAAPAPAPEVAPAPAPELGYTPASVSKPLRQQETPLAEAVSDISAVLIQPGSSPADSALADIATPVAGDAGPKVISRAQWGADESIRCATPTYDDFLGGATVHHTAGSNDYSKSESAEIVRAIYAYHAQTLGWCDVGYNVLVDKFGQIFEGRAGGLDRAVQGAHAGGFNENTMGIAMMGDYSSASPSDETLESVGKFLGWRLGKAGLDPEGETTMTSEGTDFTFVGQGQSVDLPVIFAHRDVGNTACPGDGAYAKMGEIREIAAANLGGGSVDTAPSPSEDTTGDDLTSDSTPSSPRTDASNTPGQNIPSLVDELVRLASSNPVAQKWLASGGETGTLGTPVSGLVQVKGGGEAAQFANGSIFTSLAGQAVAVIGKIFEQFMTLGGENGELGLPTTDEYPVPEGLRTDFENGSLIFNELTGIVTTVIKTYNDTYEQEMQNGAVAAPVEAAPAPEAVPAPEPAPAP</sequence>
<dbReference type="InterPro" id="IPR036505">
    <property type="entry name" value="Amidase/PGRP_sf"/>
</dbReference>
<evidence type="ECO:0000256" key="3">
    <source>
        <dbReference type="SAM" id="SignalP"/>
    </source>
</evidence>
<feature type="compositionally biased region" description="Pro residues" evidence="2">
    <location>
        <begin position="241"/>
        <end position="261"/>
    </location>
</feature>
<evidence type="ECO:0000256" key="2">
    <source>
        <dbReference type="SAM" id="MobiDB-lite"/>
    </source>
</evidence>
<feature type="region of interest" description="Disordered" evidence="2">
    <location>
        <begin position="238"/>
        <end position="269"/>
    </location>
</feature>
<name>A0ABZ2PIE0_9NOCA</name>
<feature type="compositionally biased region" description="Low complexity" evidence="2">
    <location>
        <begin position="535"/>
        <end position="545"/>
    </location>
</feature>
<dbReference type="SMART" id="SM00644">
    <property type="entry name" value="Ami_2"/>
    <property type="match status" value="1"/>
</dbReference>
<evidence type="ECO:0000313" key="6">
    <source>
        <dbReference type="EMBL" id="WXG67747.1"/>
    </source>
</evidence>
<dbReference type="Pfam" id="PF01510">
    <property type="entry name" value="Amidase_2"/>
    <property type="match status" value="1"/>
</dbReference>
<feature type="signal peptide" evidence="3">
    <location>
        <begin position="1"/>
        <end position="26"/>
    </location>
</feature>
<comment type="similarity">
    <text evidence="1">Belongs to the N-acetylmuramoyl-L-alanine amidase 2 family.</text>
</comment>
<protein>
    <submittedName>
        <fullName evidence="6">N-acetylmuramoyl-L-alanine amidase</fullName>
        <ecNumber evidence="6">3.5.1.28</ecNumber>
    </submittedName>
</protein>